<dbReference type="AlphaFoldDB" id="B2A1Y0"/>
<dbReference type="eggNOG" id="COG2928">
    <property type="taxonomic scope" value="Bacteria"/>
</dbReference>
<keyword evidence="3" id="KW-1185">Reference proteome</keyword>
<feature type="transmembrane region" description="Helical" evidence="1">
    <location>
        <begin position="12"/>
        <end position="34"/>
    </location>
</feature>
<dbReference type="PANTHER" id="PTHR31876:SF26">
    <property type="entry name" value="PROTEIN LIKE COV 2"/>
    <property type="match status" value="1"/>
</dbReference>
<dbReference type="EMBL" id="CP001034">
    <property type="protein sequence ID" value="ACB84785.1"/>
    <property type="molecule type" value="Genomic_DNA"/>
</dbReference>
<evidence type="ECO:0008006" key="4">
    <source>
        <dbReference type="Google" id="ProtNLM"/>
    </source>
</evidence>
<dbReference type="PANTHER" id="PTHR31876">
    <property type="entry name" value="COV-LIKE PROTEIN 1"/>
    <property type="match status" value="1"/>
</dbReference>
<keyword evidence="1" id="KW-1133">Transmembrane helix</keyword>
<name>B2A1Y0_NATTJ</name>
<feature type="transmembrane region" description="Helical" evidence="1">
    <location>
        <begin position="54"/>
        <end position="75"/>
    </location>
</feature>
<dbReference type="RefSeq" id="WP_012447660.1">
    <property type="nucleotide sequence ID" value="NC_010718.1"/>
</dbReference>
<keyword evidence="1" id="KW-0812">Transmembrane</keyword>
<reference evidence="2 3" key="2">
    <citation type="journal article" date="2011" name="J. Bacteriol.">
        <title>Complete genome sequence of the anaerobic, halophilic alkalithermophile Natranaerobius thermophilus JW/NM-WN-LF.</title>
        <authorList>
            <person name="Zhao B."/>
            <person name="Mesbah N.M."/>
            <person name="Dalin E."/>
            <person name="Goodwin L."/>
            <person name="Nolan M."/>
            <person name="Pitluck S."/>
            <person name="Chertkov O."/>
            <person name="Brettin T.S."/>
            <person name="Han J."/>
            <person name="Larimer F.W."/>
            <person name="Land M.L."/>
            <person name="Hauser L."/>
            <person name="Kyrpides N."/>
            <person name="Wiegel J."/>
        </authorList>
    </citation>
    <scope>NUCLEOTIDE SEQUENCE [LARGE SCALE GENOMIC DNA]</scope>
    <source>
        <strain evidence="3">ATCC BAA-1301 / DSM 18059 / JW/NM-WN-LF</strain>
    </source>
</reference>
<dbReference type="InParanoid" id="B2A1Y0"/>
<evidence type="ECO:0000313" key="3">
    <source>
        <dbReference type="Proteomes" id="UP000001683"/>
    </source>
</evidence>
<proteinExistence type="predicted"/>
<dbReference type="OrthoDB" id="9780267at2"/>
<dbReference type="Pfam" id="PF04367">
    <property type="entry name" value="DUF502"/>
    <property type="match status" value="1"/>
</dbReference>
<dbReference type="Proteomes" id="UP000001683">
    <property type="component" value="Chromosome"/>
</dbReference>
<evidence type="ECO:0000313" key="2">
    <source>
        <dbReference type="EMBL" id="ACB84785.1"/>
    </source>
</evidence>
<keyword evidence="1" id="KW-0472">Membrane</keyword>
<dbReference type="InterPro" id="IPR007462">
    <property type="entry name" value="COV1-like"/>
</dbReference>
<reference evidence="2 3" key="1">
    <citation type="submission" date="2008-04" db="EMBL/GenBank/DDBJ databases">
        <title>Complete sequence of chromosome of Natranaerobius thermophilus JW/NM-WN-LF.</title>
        <authorList>
            <consortium name="US DOE Joint Genome Institute"/>
            <person name="Copeland A."/>
            <person name="Lucas S."/>
            <person name="Lapidus A."/>
            <person name="Glavina del Rio T."/>
            <person name="Dalin E."/>
            <person name="Tice H."/>
            <person name="Bruce D."/>
            <person name="Goodwin L."/>
            <person name="Pitluck S."/>
            <person name="Chertkov O."/>
            <person name="Brettin T."/>
            <person name="Detter J.C."/>
            <person name="Han C."/>
            <person name="Kuske C.R."/>
            <person name="Schmutz J."/>
            <person name="Larimer F."/>
            <person name="Land M."/>
            <person name="Hauser L."/>
            <person name="Kyrpides N."/>
            <person name="Lykidis A."/>
            <person name="Mesbah N.M."/>
            <person name="Wiegel J."/>
        </authorList>
    </citation>
    <scope>NUCLEOTIDE SEQUENCE [LARGE SCALE GENOMIC DNA]</scope>
    <source>
        <strain evidence="3">ATCC BAA-1301 / DSM 18059 / JW/NM-WN-LF</strain>
    </source>
</reference>
<gene>
    <name evidence="2" type="ordered locus">Nther_1202</name>
</gene>
<organism evidence="2 3">
    <name type="scientific">Natranaerobius thermophilus (strain ATCC BAA-1301 / DSM 18059 / JW/NM-WN-LF)</name>
    <dbReference type="NCBI Taxonomy" id="457570"/>
    <lineage>
        <taxon>Bacteria</taxon>
        <taxon>Bacillati</taxon>
        <taxon>Bacillota</taxon>
        <taxon>Clostridia</taxon>
        <taxon>Natranaerobiales</taxon>
        <taxon>Natranaerobiaceae</taxon>
        <taxon>Natranaerobius</taxon>
    </lineage>
</organism>
<sequence>MARTVLKKVRNYFIAGIIVLLPIVTSIYLFWVLFNWLDSLVGWPLKVVPSDLPGAGIVSAIIIIFLTGLLATNIVGKKILSLMDLIFSRVPFVRNIYIAVKQLLDTFSQNSKTSFKKVVMVEYPRKGIYAMGFATGDAKGEPQKRTSSNLLSIFIPTTPNPTSGMLIMVPKENVTFLDMSIEEGLKFVISGGVVAPPVADMHDKTYIKEGQGEYEEKRN</sequence>
<accession>B2A1Y0</accession>
<dbReference type="HOGENOM" id="CLU_068050_1_1_9"/>
<protein>
    <recommendedName>
        <fullName evidence="4">DUF502 domain-containing protein</fullName>
    </recommendedName>
</protein>
<dbReference type="STRING" id="457570.Nther_1202"/>
<dbReference type="KEGG" id="nth:Nther_1202"/>
<evidence type="ECO:0000256" key="1">
    <source>
        <dbReference type="SAM" id="Phobius"/>
    </source>
</evidence>